<keyword evidence="1" id="KW-0863">Zinc-finger</keyword>
<gene>
    <name evidence="3" type="ORF">WN944_001708</name>
</gene>
<reference evidence="3 4" key="1">
    <citation type="submission" date="2024-05" db="EMBL/GenBank/DDBJ databases">
        <title>Haplotype-resolved chromosome-level genome assembly of Huyou (Citrus changshanensis).</title>
        <authorList>
            <person name="Miao C."/>
            <person name="Chen W."/>
            <person name="Wu Y."/>
            <person name="Wang L."/>
            <person name="Zhao S."/>
            <person name="Grierson D."/>
            <person name="Xu C."/>
            <person name="Chen K."/>
        </authorList>
    </citation>
    <scope>NUCLEOTIDE SEQUENCE [LARGE SCALE GENOMIC DNA]</scope>
    <source>
        <strain evidence="3">01-14</strain>
        <tissue evidence="3">Leaf</tissue>
    </source>
</reference>
<proteinExistence type="predicted"/>
<evidence type="ECO:0000259" key="2">
    <source>
        <dbReference type="PROSITE" id="PS50158"/>
    </source>
</evidence>
<evidence type="ECO:0000256" key="1">
    <source>
        <dbReference type="PROSITE-ProRule" id="PRU00047"/>
    </source>
</evidence>
<dbReference type="GO" id="GO:0003676">
    <property type="term" value="F:nucleic acid binding"/>
    <property type="evidence" value="ECO:0007669"/>
    <property type="project" value="InterPro"/>
</dbReference>
<protein>
    <recommendedName>
        <fullName evidence="2">CCHC-type domain-containing protein</fullName>
    </recommendedName>
</protein>
<dbReference type="PANTHER" id="PTHR31286">
    <property type="entry name" value="GLYCINE-RICH CELL WALL STRUCTURAL PROTEIN 1.8-LIKE"/>
    <property type="match status" value="1"/>
</dbReference>
<dbReference type="Proteomes" id="UP001428341">
    <property type="component" value="Unassembled WGS sequence"/>
</dbReference>
<dbReference type="SUPFAM" id="SSF57756">
    <property type="entry name" value="Retrovirus zinc finger-like domains"/>
    <property type="match status" value="1"/>
</dbReference>
<dbReference type="PROSITE" id="PS50158">
    <property type="entry name" value="ZF_CCHC"/>
    <property type="match status" value="1"/>
</dbReference>
<comment type="caution">
    <text evidence="3">The sequence shown here is derived from an EMBL/GenBank/DDBJ whole genome shotgun (WGS) entry which is preliminary data.</text>
</comment>
<keyword evidence="1" id="KW-0862">Zinc</keyword>
<dbReference type="InterPro" id="IPR036875">
    <property type="entry name" value="Znf_CCHC_sf"/>
</dbReference>
<dbReference type="InterPro" id="IPR040256">
    <property type="entry name" value="At4g02000-like"/>
</dbReference>
<keyword evidence="1" id="KW-0479">Metal-binding</keyword>
<keyword evidence="4" id="KW-1185">Reference proteome</keyword>
<accession>A0AAP0MJW7</accession>
<feature type="domain" description="CCHC-type" evidence="2">
    <location>
        <begin position="60"/>
        <end position="75"/>
    </location>
</feature>
<name>A0AAP0MJW7_9ROSI</name>
<dbReference type="EMBL" id="JBCGBO010000004">
    <property type="protein sequence ID" value="KAK9209342.1"/>
    <property type="molecule type" value="Genomic_DNA"/>
</dbReference>
<evidence type="ECO:0000313" key="4">
    <source>
        <dbReference type="Proteomes" id="UP001428341"/>
    </source>
</evidence>
<dbReference type="GO" id="GO:0008270">
    <property type="term" value="F:zinc ion binding"/>
    <property type="evidence" value="ECO:0007669"/>
    <property type="project" value="UniProtKB-KW"/>
</dbReference>
<dbReference type="InterPro" id="IPR001878">
    <property type="entry name" value="Znf_CCHC"/>
</dbReference>
<dbReference type="AlphaFoldDB" id="A0AAP0MJW7"/>
<sequence>MNIHFYHKTIIKIDYNIVVAQRGKFARIAVQLDLEKPLVSQFDFEGRIQKVEYENLPLICFCCGKFGHYKDACPDGGVTPLATELPIPCPDAVNRAMVVGEVSDWNESKFGSWMVVTRKPRPRRPLEMESPKIPVQDQQGSKVRNHDSMFYIKWWKRKLSLKIRKIFQLFIRALRSQSCKILML</sequence>
<organism evidence="3 4">
    <name type="scientific">Citrus x changshan-huyou</name>
    <dbReference type="NCBI Taxonomy" id="2935761"/>
    <lineage>
        <taxon>Eukaryota</taxon>
        <taxon>Viridiplantae</taxon>
        <taxon>Streptophyta</taxon>
        <taxon>Embryophyta</taxon>
        <taxon>Tracheophyta</taxon>
        <taxon>Spermatophyta</taxon>
        <taxon>Magnoliopsida</taxon>
        <taxon>eudicotyledons</taxon>
        <taxon>Gunneridae</taxon>
        <taxon>Pentapetalae</taxon>
        <taxon>rosids</taxon>
        <taxon>malvids</taxon>
        <taxon>Sapindales</taxon>
        <taxon>Rutaceae</taxon>
        <taxon>Aurantioideae</taxon>
        <taxon>Citrus</taxon>
    </lineage>
</organism>
<dbReference type="PANTHER" id="PTHR31286:SF99">
    <property type="entry name" value="DUF4283 DOMAIN-CONTAINING PROTEIN"/>
    <property type="match status" value="1"/>
</dbReference>
<evidence type="ECO:0000313" key="3">
    <source>
        <dbReference type="EMBL" id="KAK9209342.1"/>
    </source>
</evidence>